<evidence type="ECO:0000256" key="1">
    <source>
        <dbReference type="ARBA" id="ARBA00023125"/>
    </source>
</evidence>
<sequence length="113" mass="13473">MTIEFPKKLIALRKEKGISQEFIADKLLVSRQTISKWELGETTPDLENLVNLANFFEISLDELVFNKKYLAHIEKEIINDERTKTVLDFLYDFWWLTFIVLGMIFITIKKMLW</sequence>
<keyword evidence="2" id="KW-1133">Transmembrane helix</keyword>
<name>A0A430B8U6_9ENTE</name>
<proteinExistence type="predicted"/>
<dbReference type="PANTHER" id="PTHR46558">
    <property type="entry name" value="TRACRIPTIONAL REGULATORY PROTEIN-RELATED-RELATED"/>
    <property type="match status" value="1"/>
</dbReference>
<evidence type="ECO:0000313" key="5">
    <source>
        <dbReference type="Proteomes" id="UP000288028"/>
    </source>
</evidence>
<protein>
    <recommendedName>
        <fullName evidence="3">HTH cro/C1-type domain-containing protein</fullName>
    </recommendedName>
</protein>
<dbReference type="GO" id="GO:0003677">
    <property type="term" value="F:DNA binding"/>
    <property type="evidence" value="ECO:0007669"/>
    <property type="project" value="UniProtKB-KW"/>
</dbReference>
<keyword evidence="2" id="KW-0472">Membrane</keyword>
<dbReference type="InterPro" id="IPR010982">
    <property type="entry name" value="Lambda_DNA-bd_dom_sf"/>
</dbReference>
<dbReference type="Gene3D" id="1.10.260.40">
    <property type="entry name" value="lambda repressor-like DNA-binding domains"/>
    <property type="match status" value="1"/>
</dbReference>
<dbReference type="Pfam" id="PF01381">
    <property type="entry name" value="HTH_3"/>
    <property type="match status" value="1"/>
</dbReference>
<evidence type="ECO:0000256" key="2">
    <source>
        <dbReference type="SAM" id="Phobius"/>
    </source>
</evidence>
<dbReference type="SUPFAM" id="SSF47413">
    <property type="entry name" value="lambda repressor-like DNA-binding domains"/>
    <property type="match status" value="1"/>
</dbReference>
<dbReference type="EMBL" id="NGKB01000001">
    <property type="protein sequence ID" value="RSU16668.1"/>
    <property type="molecule type" value="Genomic_DNA"/>
</dbReference>
<evidence type="ECO:0000259" key="3">
    <source>
        <dbReference type="PROSITE" id="PS50943"/>
    </source>
</evidence>
<accession>A0A430B8U6</accession>
<dbReference type="RefSeq" id="WP_221884879.1">
    <property type="nucleotide sequence ID" value="NZ_CP060720.1"/>
</dbReference>
<feature type="transmembrane region" description="Helical" evidence="2">
    <location>
        <begin position="89"/>
        <end position="108"/>
    </location>
</feature>
<feature type="domain" description="HTH cro/C1-type" evidence="3">
    <location>
        <begin position="9"/>
        <end position="63"/>
    </location>
</feature>
<keyword evidence="2" id="KW-0812">Transmembrane</keyword>
<dbReference type="PROSITE" id="PS50943">
    <property type="entry name" value="HTH_CROC1"/>
    <property type="match status" value="1"/>
</dbReference>
<dbReference type="CDD" id="cd00093">
    <property type="entry name" value="HTH_XRE"/>
    <property type="match status" value="1"/>
</dbReference>
<gene>
    <name evidence="4" type="ORF">CBF28_00340</name>
</gene>
<dbReference type="InterPro" id="IPR001387">
    <property type="entry name" value="Cro/C1-type_HTH"/>
</dbReference>
<dbReference type="SMART" id="SM00530">
    <property type="entry name" value="HTH_XRE"/>
    <property type="match status" value="1"/>
</dbReference>
<dbReference type="PANTHER" id="PTHR46558:SF13">
    <property type="entry name" value="HTH-TYPE TRANSCRIPTIONAL REGULATOR IMMR"/>
    <property type="match status" value="1"/>
</dbReference>
<keyword evidence="1" id="KW-0238">DNA-binding</keyword>
<keyword evidence="5" id="KW-1185">Reference proteome</keyword>
<dbReference type="Proteomes" id="UP000288028">
    <property type="component" value="Unassembled WGS sequence"/>
</dbReference>
<reference evidence="4 5" key="1">
    <citation type="submission" date="2017-05" db="EMBL/GenBank/DDBJ databases">
        <title>Vagococcus spp. assemblies.</title>
        <authorList>
            <person name="Gulvik C.A."/>
        </authorList>
    </citation>
    <scope>NUCLEOTIDE SEQUENCE [LARGE SCALE GENOMIC DNA]</scope>
    <source>
        <strain evidence="4 5">SS1714</strain>
    </source>
</reference>
<organism evidence="4 5">
    <name type="scientific">Vagococcus carniphilus</name>
    <dbReference type="NCBI Taxonomy" id="218144"/>
    <lineage>
        <taxon>Bacteria</taxon>
        <taxon>Bacillati</taxon>
        <taxon>Bacillota</taxon>
        <taxon>Bacilli</taxon>
        <taxon>Lactobacillales</taxon>
        <taxon>Enterococcaceae</taxon>
        <taxon>Vagococcus</taxon>
    </lineage>
</organism>
<evidence type="ECO:0000313" key="4">
    <source>
        <dbReference type="EMBL" id="RSU16668.1"/>
    </source>
</evidence>
<dbReference type="GeneID" id="95579980"/>
<dbReference type="AlphaFoldDB" id="A0A430B8U6"/>
<comment type="caution">
    <text evidence="4">The sequence shown here is derived from an EMBL/GenBank/DDBJ whole genome shotgun (WGS) entry which is preliminary data.</text>
</comment>